<name>A0A2C9UX80_MANES</name>
<gene>
    <name evidence="7" type="ORF">MANES_11G020600v8</name>
</gene>
<feature type="domain" description="HTH myb-type" evidence="6">
    <location>
        <begin position="62"/>
        <end position="116"/>
    </location>
</feature>
<dbReference type="SMART" id="SM00717">
    <property type="entry name" value="SANT"/>
    <property type="match status" value="2"/>
</dbReference>
<dbReference type="Pfam" id="PF00249">
    <property type="entry name" value="Myb_DNA-binding"/>
    <property type="match status" value="2"/>
</dbReference>
<proteinExistence type="predicted"/>
<dbReference type="PROSITE" id="PS50090">
    <property type="entry name" value="MYB_LIKE"/>
    <property type="match status" value="2"/>
</dbReference>
<dbReference type="AlphaFoldDB" id="A0A2C9UX80"/>
<dbReference type="Gramene" id="Manes.11G020600.1.v8.1">
    <property type="protein sequence ID" value="Manes.11G020600.1.v8.1.CDS"/>
    <property type="gene ID" value="Manes.11G020600.v8.1"/>
</dbReference>
<dbReference type="InterPro" id="IPR015495">
    <property type="entry name" value="Myb_TF_plants"/>
</dbReference>
<dbReference type="Proteomes" id="UP000091857">
    <property type="component" value="Chromosome 11"/>
</dbReference>
<keyword evidence="4" id="KW-0539">Nucleus</keyword>
<dbReference type="OrthoDB" id="2143914at2759"/>
<protein>
    <submittedName>
        <fullName evidence="7">Uncharacterized protein</fullName>
    </submittedName>
</protein>
<feature type="domain" description="Myb-like" evidence="5">
    <location>
        <begin position="62"/>
        <end position="112"/>
    </location>
</feature>
<organism evidence="7 8">
    <name type="scientific">Manihot esculenta</name>
    <name type="common">Cassava</name>
    <name type="synonym">Jatropha manihot</name>
    <dbReference type="NCBI Taxonomy" id="3983"/>
    <lineage>
        <taxon>Eukaryota</taxon>
        <taxon>Viridiplantae</taxon>
        <taxon>Streptophyta</taxon>
        <taxon>Embryophyta</taxon>
        <taxon>Tracheophyta</taxon>
        <taxon>Spermatophyta</taxon>
        <taxon>Magnoliopsida</taxon>
        <taxon>eudicotyledons</taxon>
        <taxon>Gunneridae</taxon>
        <taxon>Pentapetalae</taxon>
        <taxon>rosids</taxon>
        <taxon>fabids</taxon>
        <taxon>Malpighiales</taxon>
        <taxon>Euphorbiaceae</taxon>
        <taxon>Crotonoideae</taxon>
        <taxon>Manihoteae</taxon>
        <taxon>Manihot</taxon>
    </lineage>
</organism>
<dbReference type="Gene3D" id="1.10.10.60">
    <property type="entry name" value="Homeodomain-like"/>
    <property type="match status" value="2"/>
</dbReference>
<dbReference type="SUPFAM" id="SSF46689">
    <property type="entry name" value="Homeodomain-like"/>
    <property type="match status" value="1"/>
</dbReference>
<evidence type="ECO:0000256" key="4">
    <source>
        <dbReference type="ARBA" id="ARBA00023242"/>
    </source>
</evidence>
<dbReference type="EMBL" id="CM004397">
    <property type="protein sequence ID" value="OAY36424.1"/>
    <property type="molecule type" value="Genomic_DNA"/>
</dbReference>
<dbReference type="GO" id="GO:0006355">
    <property type="term" value="P:regulation of DNA-templated transcription"/>
    <property type="evidence" value="ECO:0000318"/>
    <property type="project" value="GO_Central"/>
</dbReference>
<evidence type="ECO:0000256" key="2">
    <source>
        <dbReference type="ARBA" id="ARBA00022737"/>
    </source>
</evidence>
<evidence type="ECO:0000259" key="6">
    <source>
        <dbReference type="PROSITE" id="PS51294"/>
    </source>
</evidence>
<dbReference type="GO" id="GO:0005634">
    <property type="term" value="C:nucleus"/>
    <property type="evidence" value="ECO:0000318"/>
    <property type="project" value="GO_Central"/>
</dbReference>
<dbReference type="PANTHER" id="PTHR47999">
    <property type="entry name" value="TRANSCRIPTION FACTOR MYB8-RELATED-RELATED"/>
    <property type="match status" value="1"/>
</dbReference>
<comment type="subcellular location">
    <subcellularLocation>
        <location evidence="1">Nucleus</location>
    </subcellularLocation>
</comment>
<dbReference type="PANTHER" id="PTHR47999:SF80">
    <property type="entry name" value="MYB-RELATED PROTEIN MYB4-LIKE"/>
    <property type="match status" value="1"/>
</dbReference>
<comment type="caution">
    <text evidence="7">The sequence shown here is derived from an EMBL/GenBank/DDBJ whole genome shotgun (WGS) entry which is preliminary data.</text>
</comment>
<feature type="domain" description="HTH myb-type" evidence="6">
    <location>
        <begin position="9"/>
        <end position="61"/>
    </location>
</feature>
<reference evidence="8" key="1">
    <citation type="journal article" date="2016" name="Nat. Biotechnol.">
        <title>Sequencing wild and cultivated cassava and related species reveals extensive interspecific hybridization and genetic diversity.</title>
        <authorList>
            <person name="Bredeson J.V."/>
            <person name="Lyons J.B."/>
            <person name="Prochnik S.E."/>
            <person name="Wu G.A."/>
            <person name="Ha C.M."/>
            <person name="Edsinger-Gonzales E."/>
            <person name="Grimwood J."/>
            <person name="Schmutz J."/>
            <person name="Rabbi I.Y."/>
            <person name="Egesi C."/>
            <person name="Nauluvula P."/>
            <person name="Lebot V."/>
            <person name="Ndunguru J."/>
            <person name="Mkamilo G."/>
            <person name="Bart R.S."/>
            <person name="Setter T.L."/>
            <person name="Gleadow R.M."/>
            <person name="Kulakow P."/>
            <person name="Ferguson M.E."/>
            <person name="Rounsley S."/>
            <person name="Rokhsar D.S."/>
        </authorList>
    </citation>
    <scope>NUCLEOTIDE SEQUENCE [LARGE SCALE GENOMIC DNA]</scope>
    <source>
        <strain evidence="8">cv. AM560-2</strain>
    </source>
</reference>
<dbReference type="OMA" id="GKKIQGH"/>
<dbReference type="SMR" id="A0A2C9UX80"/>
<dbReference type="STRING" id="3983.A0A2C9UX80"/>
<sequence length="314" mass="35606">MGRSPCCAKEGLNRGAWTAMEDKILKDYIQIHGDGKWRSLPKKAGLKRCGKSCRLRWLNYLRPGIKRGNITHDEEELIIRLHNLLGNRWSLIAGRLPGRTDNEIKNYWNTIIGKKLQNQECSSSSRHDKQIKFKQSQRRIKPTIQTSISIVNADAKKIFWTKASKCSKVVIPIKTGSQNPVDDNTVVPPPSMPNISGDLHRYWQFTSEDEDNNKNSSSSSDLMLDFEMDEELLSDLLNADFSLLNYNLENGAASETNTVCEHPKLSLNSEKTLLLLDDEIQDSGFPSMDALIEFGEINWIQDLENKGAAEEEKV</sequence>
<keyword evidence="2" id="KW-0677">Repeat</keyword>
<dbReference type="PROSITE" id="PS51294">
    <property type="entry name" value="HTH_MYB"/>
    <property type="match status" value="2"/>
</dbReference>
<accession>A0A2C9UX80</accession>
<dbReference type="InterPro" id="IPR001005">
    <property type="entry name" value="SANT/Myb"/>
</dbReference>
<dbReference type="InterPro" id="IPR017930">
    <property type="entry name" value="Myb_dom"/>
</dbReference>
<evidence type="ECO:0000313" key="7">
    <source>
        <dbReference type="EMBL" id="OAY36424.1"/>
    </source>
</evidence>
<dbReference type="CDD" id="cd00167">
    <property type="entry name" value="SANT"/>
    <property type="match status" value="2"/>
</dbReference>
<keyword evidence="8" id="KW-1185">Reference proteome</keyword>
<evidence type="ECO:0000259" key="5">
    <source>
        <dbReference type="PROSITE" id="PS50090"/>
    </source>
</evidence>
<feature type="domain" description="Myb-like" evidence="5">
    <location>
        <begin position="9"/>
        <end position="61"/>
    </location>
</feature>
<dbReference type="InterPro" id="IPR009057">
    <property type="entry name" value="Homeodomain-like_sf"/>
</dbReference>
<keyword evidence="3" id="KW-0238">DNA-binding</keyword>
<dbReference type="GO" id="GO:0000987">
    <property type="term" value="F:cis-regulatory region sequence-specific DNA binding"/>
    <property type="evidence" value="ECO:0000318"/>
    <property type="project" value="GO_Central"/>
</dbReference>
<evidence type="ECO:0000313" key="8">
    <source>
        <dbReference type="Proteomes" id="UP000091857"/>
    </source>
</evidence>
<evidence type="ECO:0000256" key="3">
    <source>
        <dbReference type="ARBA" id="ARBA00023125"/>
    </source>
</evidence>
<dbReference type="FunFam" id="1.10.10.60:FF:000001">
    <property type="entry name" value="MYB-related transcription factor"/>
    <property type="match status" value="1"/>
</dbReference>
<evidence type="ECO:0000256" key="1">
    <source>
        <dbReference type="ARBA" id="ARBA00004123"/>
    </source>
</evidence>